<name>W2R623_PHYN3</name>
<dbReference type="VEuPathDB" id="FungiDB:PPTG_03737"/>
<dbReference type="Proteomes" id="UP000018817">
    <property type="component" value="Unassembled WGS sequence"/>
</dbReference>
<dbReference type="AlphaFoldDB" id="W2R623"/>
<reference evidence="1 2" key="2">
    <citation type="submission" date="2013-11" db="EMBL/GenBank/DDBJ databases">
        <title>The Genome Sequence of Phytophthora parasitica INRA-310.</title>
        <authorList>
            <consortium name="The Broad Institute Genomics Platform"/>
            <person name="Russ C."/>
            <person name="Tyler B."/>
            <person name="Panabieres F."/>
            <person name="Shan W."/>
            <person name="Tripathy S."/>
            <person name="Grunwald N."/>
            <person name="Machado M."/>
            <person name="Johnson C.S."/>
            <person name="Arredondo F."/>
            <person name="Hong C."/>
            <person name="Coffey M."/>
            <person name="Young S.K."/>
            <person name="Zeng Q."/>
            <person name="Gargeya S."/>
            <person name="Fitzgerald M."/>
            <person name="Abouelleil A."/>
            <person name="Alvarado L."/>
            <person name="Chapman S.B."/>
            <person name="Gainer-Dewar J."/>
            <person name="Goldberg J."/>
            <person name="Griggs A."/>
            <person name="Gujja S."/>
            <person name="Hansen M."/>
            <person name="Howarth C."/>
            <person name="Imamovic A."/>
            <person name="Ireland A."/>
            <person name="Larimer J."/>
            <person name="McCowan C."/>
            <person name="Murphy C."/>
            <person name="Pearson M."/>
            <person name="Poon T.W."/>
            <person name="Priest M."/>
            <person name="Roberts A."/>
            <person name="Saif S."/>
            <person name="Shea T."/>
            <person name="Sykes S."/>
            <person name="Wortman J."/>
            <person name="Nusbaum C."/>
            <person name="Birren B."/>
        </authorList>
    </citation>
    <scope>NUCLEOTIDE SEQUENCE [LARGE SCALE GENOMIC DNA]</scope>
    <source>
        <strain evidence="1 2">INRA-310</strain>
    </source>
</reference>
<dbReference type="OMA" id="CSAFRYA"/>
<evidence type="ECO:0000313" key="2">
    <source>
        <dbReference type="Proteomes" id="UP000018817"/>
    </source>
</evidence>
<accession>W2R623</accession>
<sequence>MAEAGEEATTMGEELERWALHDCSAFRDARGPDEMKRLFERFRATRGKPVTVTPTVTIRSLDRVWTAFVKRWNLEGREAFETMLKKREADHARLSMGVRTVASLVSRDRIVKSGAALWRQFL</sequence>
<reference evidence="2" key="1">
    <citation type="submission" date="2011-12" db="EMBL/GenBank/DDBJ databases">
        <authorList>
            <consortium name="The Broad Institute Genome Sequencing Platform"/>
            <person name="Russ C."/>
            <person name="Tyler B."/>
            <person name="Panabieres F."/>
            <person name="Shan W."/>
            <person name="Tripathy S."/>
            <person name="Grunwald N."/>
            <person name="Machado M."/>
            <person name="Young S.K."/>
            <person name="Zeng Q."/>
            <person name="Gargeya S."/>
            <person name="Fitzgerald M."/>
            <person name="Haas B."/>
            <person name="Abouelleil A."/>
            <person name="Alvarado L."/>
            <person name="Arachchi H.M."/>
            <person name="Berlin A."/>
            <person name="Chapman S.B."/>
            <person name="Gearin G."/>
            <person name="Goldberg J."/>
            <person name="Griggs A."/>
            <person name="Gujja S."/>
            <person name="Hansen M."/>
            <person name="Heiman D."/>
            <person name="Howarth C."/>
            <person name="Larimer J."/>
            <person name="Lui A."/>
            <person name="MacDonald P.J.P."/>
            <person name="McCowen C."/>
            <person name="Montmayeur A."/>
            <person name="Murphy C."/>
            <person name="Neiman D."/>
            <person name="Pearson M."/>
            <person name="Priest M."/>
            <person name="Roberts A."/>
            <person name="Saif S."/>
            <person name="Shea T."/>
            <person name="Sisk P."/>
            <person name="Stolte C."/>
            <person name="Sykes S."/>
            <person name="Wortman J."/>
            <person name="Nusbaum C."/>
            <person name="Birren B."/>
        </authorList>
    </citation>
    <scope>NUCLEOTIDE SEQUENCE [LARGE SCALE GENOMIC DNA]</scope>
    <source>
        <strain evidence="2">INRA-310</strain>
    </source>
</reference>
<protein>
    <submittedName>
        <fullName evidence="1">Uncharacterized protein</fullName>
    </submittedName>
</protein>
<evidence type="ECO:0000313" key="1">
    <source>
        <dbReference type="EMBL" id="ETN20822.1"/>
    </source>
</evidence>
<organism evidence="1 2">
    <name type="scientific">Phytophthora nicotianae (strain INRA-310)</name>
    <name type="common">Phytophthora parasitica</name>
    <dbReference type="NCBI Taxonomy" id="761204"/>
    <lineage>
        <taxon>Eukaryota</taxon>
        <taxon>Sar</taxon>
        <taxon>Stramenopiles</taxon>
        <taxon>Oomycota</taxon>
        <taxon>Peronosporomycetes</taxon>
        <taxon>Peronosporales</taxon>
        <taxon>Peronosporaceae</taxon>
        <taxon>Phytophthora</taxon>
    </lineage>
</organism>
<dbReference type="EMBL" id="KI669564">
    <property type="protein sequence ID" value="ETN20822.1"/>
    <property type="molecule type" value="Genomic_DNA"/>
</dbReference>
<dbReference type="RefSeq" id="XP_008894674.1">
    <property type="nucleotide sequence ID" value="XM_008896426.1"/>
</dbReference>
<dbReference type="GeneID" id="20173882"/>
<gene>
    <name evidence="1" type="ORF">PPTG_03737</name>
</gene>
<proteinExistence type="predicted"/>
<dbReference type="OrthoDB" id="108311at2759"/>